<protein>
    <submittedName>
        <fullName evidence="1">Uncharacterized protein</fullName>
    </submittedName>
</protein>
<evidence type="ECO:0000313" key="1">
    <source>
        <dbReference type="EMBL" id="KIM27047.1"/>
    </source>
</evidence>
<dbReference type="SUPFAM" id="SSF52047">
    <property type="entry name" value="RNI-like"/>
    <property type="match status" value="1"/>
</dbReference>
<proteinExistence type="predicted"/>
<sequence length="561" mass="63305">MPNLVKLDIDFEHGHLLSHLLVCKGFYPGNLHTVSLGWNAPRLVTDRDVLRVTASLLDLLSRASNLATIFSQGDMLSLLLKAIWQAEYRRNRGGDETSPKENEVTRPLIRNTVLVNRPKLEKLYLTGNETMADLEGVAKSWNLIPVDMTLEDYVERLRVIGRRALLIGWGTKAGQPSPMTLDEASEVDANDEECPCRPTTRACVERSLCLLAGDGGLLCSRWRHLRLDLDHDANAIGGEKLANSMTYPTPKLTHLSLNNLSFDETTTFPPLFPDTPLLRTFSVVDCQLPSFPNLNTIKDMQVGWKESEEFQDLPVLRTATQVQTLELHVPFFADIPLPAHMPDLCYLTIHGNNFPADLYQCDMPNLWALDIDFEHENLLAHLVRCKGFYPGNLRVVYFSWNVPLFVAVGDVLSVIASLLDFLPRASNLAYIFSEGDMLSLLLKVIWQAEYRRNGGGDRTVPEEDELTQPLVRNVLIVNRPTHENLYLTGNETTAKLEDVAKSWNLIPMDMTIEDYVKRLQLQQFRDLPVLATCAGFEATEKRTKHDVPGSARARLHGWLLE</sequence>
<keyword evidence="2" id="KW-1185">Reference proteome</keyword>
<reference evidence="2" key="2">
    <citation type="submission" date="2015-01" db="EMBL/GenBank/DDBJ databases">
        <title>Evolutionary Origins and Diversification of the Mycorrhizal Mutualists.</title>
        <authorList>
            <consortium name="DOE Joint Genome Institute"/>
            <consortium name="Mycorrhizal Genomics Consortium"/>
            <person name="Kohler A."/>
            <person name="Kuo A."/>
            <person name="Nagy L.G."/>
            <person name="Floudas D."/>
            <person name="Copeland A."/>
            <person name="Barry K.W."/>
            <person name="Cichocki N."/>
            <person name="Veneault-Fourrey C."/>
            <person name="LaButti K."/>
            <person name="Lindquist E.A."/>
            <person name="Lipzen A."/>
            <person name="Lundell T."/>
            <person name="Morin E."/>
            <person name="Murat C."/>
            <person name="Riley R."/>
            <person name="Ohm R."/>
            <person name="Sun H."/>
            <person name="Tunlid A."/>
            <person name="Henrissat B."/>
            <person name="Grigoriev I.V."/>
            <person name="Hibbett D.S."/>
            <person name="Martin F."/>
        </authorList>
    </citation>
    <scope>NUCLEOTIDE SEQUENCE [LARGE SCALE GENOMIC DNA]</scope>
    <source>
        <strain evidence="2">MAFF 305830</strain>
    </source>
</reference>
<dbReference type="Gene3D" id="3.80.10.10">
    <property type="entry name" value="Ribonuclease Inhibitor"/>
    <property type="match status" value="1"/>
</dbReference>
<dbReference type="InterPro" id="IPR032675">
    <property type="entry name" value="LRR_dom_sf"/>
</dbReference>
<organism evidence="1 2">
    <name type="scientific">Serendipita vermifera MAFF 305830</name>
    <dbReference type="NCBI Taxonomy" id="933852"/>
    <lineage>
        <taxon>Eukaryota</taxon>
        <taxon>Fungi</taxon>
        <taxon>Dikarya</taxon>
        <taxon>Basidiomycota</taxon>
        <taxon>Agaricomycotina</taxon>
        <taxon>Agaricomycetes</taxon>
        <taxon>Sebacinales</taxon>
        <taxon>Serendipitaceae</taxon>
        <taxon>Serendipita</taxon>
    </lineage>
</organism>
<dbReference type="Proteomes" id="UP000054097">
    <property type="component" value="Unassembled WGS sequence"/>
</dbReference>
<name>A0A0C2XDA1_SERVB</name>
<dbReference type="HOGENOM" id="CLU_485843_0_0_1"/>
<gene>
    <name evidence="1" type="ORF">M408DRAFT_9468</name>
</gene>
<evidence type="ECO:0000313" key="2">
    <source>
        <dbReference type="Proteomes" id="UP000054097"/>
    </source>
</evidence>
<accession>A0A0C2XDA1</accession>
<reference evidence="1 2" key="1">
    <citation type="submission" date="2014-04" db="EMBL/GenBank/DDBJ databases">
        <authorList>
            <consortium name="DOE Joint Genome Institute"/>
            <person name="Kuo A."/>
            <person name="Zuccaro A."/>
            <person name="Kohler A."/>
            <person name="Nagy L.G."/>
            <person name="Floudas D."/>
            <person name="Copeland A."/>
            <person name="Barry K.W."/>
            <person name="Cichocki N."/>
            <person name="Veneault-Fourrey C."/>
            <person name="LaButti K."/>
            <person name="Lindquist E.A."/>
            <person name="Lipzen A."/>
            <person name="Lundell T."/>
            <person name="Morin E."/>
            <person name="Murat C."/>
            <person name="Sun H."/>
            <person name="Tunlid A."/>
            <person name="Henrissat B."/>
            <person name="Grigoriev I.V."/>
            <person name="Hibbett D.S."/>
            <person name="Martin F."/>
            <person name="Nordberg H.P."/>
            <person name="Cantor M.N."/>
            <person name="Hua S.X."/>
        </authorList>
    </citation>
    <scope>NUCLEOTIDE SEQUENCE [LARGE SCALE GENOMIC DNA]</scope>
    <source>
        <strain evidence="1 2">MAFF 305830</strain>
    </source>
</reference>
<dbReference type="AlphaFoldDB" id="A0A0C2XDA1"/>
<dbReference type="EMBL" id="KN824301">
    <property type="protein sequence ID" value="KIM27047.1"/>
    <property type="molecule type" value="Genomic_DNA"/>
</dbReference>